<organism evidence="13 14">
    <name type="scientific">Rhizophlyctis rosea</name>
    <dbReference type="NCBI Taxonomy" id="64517"/>
    <lineage>
        <taxon>Eukaryota</taxon>
        <taxon>Fungi</taxon>
        <taxon>Fungi incertae sedis</taxon>
        <taxon>Chytridiomycota</taxon>
        <taxon>Chytridiomycota incertae sedis</taxon>
        <taxon>Chytridiomycetes</taxon>
        <taxon>Rhizophlyctidales</taxon>
        <taxon>Rhizophlyctidaceae</taxon>
        <taxon>Rhizophlyctis</taxon>
    </lineage>
</organism>
<accession>A0AAD5X7W7</accession>
<dbReference type="PANTHER" id="PTHR12980">
    <property type="entry name" value="UBIQUINOL-CYTOCHROME C REDUCTASE COMPLEX, SUBUNIT X"/>
    <property type="match status" value="1"/>
</dbReference>
<keyword evidence="10 12" id="KW-0472">Membrane</keyword>
<sequence>MALTTSVYNLFFRRSSSFMFTVFAGAFVFEAAFDTVADGAWDYMNRGRQWKDIRHKYINAAPAEESE</sequence>
<comment type="similarity">
    <text evidence="2 12">Belongs to the UQCR10/QCR9 family.</text>
</comment>
<dbReference type="PANTHER" id="PTHR12980:SF0">
    <property type="entry name" value="CYTOCHROME B-C1 COMPLEX SUBUNIT 9"/>
    <property type="match status" value="1"/>
</dbReference>
<comment type="subunit">
    <text evidence="12">Component of the ubiquinol-cytochrome c oxidoreductase (cytochrome b-c1 complex, complex III, CIII), a multisubunit enzyme composed of 3 respiratory subunits cytochrome b, cytochrome c1 and Rieske protein, 2 core protein subunits, and additional low-molecular weight protein subunits.</text>
</comment>
<evidence type="ECO:0000256" key="6">
    <source>
        <dbReference type="ARBA" id="ARBA00022792"/>
    </source>
</evidence>
<comment type="subcellular location">
    <subcellularLocation>
        <location evidence="1 12">Mitochondrion inner membrane</location>
        <topology evidence="1 12">Single-pass membrane protein</topology>
    </subcellularLocation>
</comment>
<evidence type="ECO:0000313" key="13">
    <source>
        <dbReference type="EMBL" id="KAJ3056057.1"/>
    </source>
</evidence>
<feature type="transmembrane region" description="Helical" evidence="12">
    <location>
        <begin position="20"/>
        <end position="41"/>
    </location>
</feature>
<dbReference type="FunFam" id="1.20.5.260:FF:000001">
    <property type="entry name" value="Cytochrome b-c1 complex subunit 9"/>
    <property type="match status" value="1"/>
</dbReference>
<reference evidence="13" key="1">
    <citation type="submission" date="2020-05" db="EMBL/GenBank/DDBJ databases">
        <title>Phylogenomic resolution of chytrid fungi.</title>
        <authorList>
            <person name="Stajich J.E."/>
            <person name="Amses K."/>
            <person name="Simmons R."/>
            <person name="Seto K."/>
            <person name="Myers J."/>
            <person name="Bonds A."/>
            <person name="Quandt C.A."/>
            <person name="Barry K."/>
            <person name="Liu P."/>
            <person name="Grigoriev I."/>
            <person name="Longcore J.E."/>
            <person name="James T.Y."/>
        </authorList>
    </citation>
    <scope>NUCLEOTIDE SEQUENCE</scope>
    <source>
        <strain evidence="13">JEL0318</strain>
    </source>
</reference>
<dbReference type="InterPro" id="IPR036656">
    <property type="entry name" value="QCR9_sf"/>
</dbReference>
<evidence type="ECO:0000256" key="10">
    <source>
        <dbReference type="ARBA" id="ARBA00023136"/>
    </source>
</evidence>
<evidence type="ECO:0000256" key="2">
    <source>
        <dbReference type="ARBA" id="ARBA00007856"/>
    </source>
</evidence>
<evidence type="ECO:0000256" key="9">
    <source>
        <dbReference type="ARBA" id="ARBA00023128"/>
    </source>
</evidence>
<keyword evidence="9 12" id="KW-0496">Mitochondrion</keyword>
<keyword evidence="14" id="KW-1185">Reference proteome</keyword>
<gene>
    <name evidence="13" type="ORF">HK097_008294</name>
</gene>
<dbReference type="Pfam" id="PF05365">
    <property type="entry name" value="UCR_UQCRX_QCR9"/>
    <property type="match status" value="1"/>
</dbReference>
<evidence type="ECO:0000256" key="5">
    <source>
        <dbReference type="ARBA" id="ARBA00022692"/>
    </source>
</evidence>
<evidence type="ECO:0000256" key="11">
    <source>
        <dbReference type="ARBA" id="ARBA00044247"/>
    </source>
</evidence>
<dbReference type="GO" id="GO:0045275">
    <property type="term" value="C:respiratory chain complex III"/>
    <property type="evidence" value="ECO:0007669"/>
    <property type="project" value="UniProtKB-UniRule"/>
</dbReference>
<evidence type="ECO:0000256" key="7">
    <source>
        <dbReference type="ARBA" id="ARBA00022982"/>
    </source>
</evidence>
<name>A0AAD5X7W7_9FUNG</name>
<dbReference type="EMBL" id="JADGJD010000048">
    <property type="protein sequence ID" value="KAJ3056057.1"/>
    <property type="molecule type" value="Genomic_DNA"/>
</dbReference>
<keyword evidence="6 12" id="KW-0999">Mitochondrion inner membrane</keyword>
<dbReference type="GO" id="GO:0006122">
    <property type="term" value="P:mitochondrial electron transport, ubiquinol to cytochrome c"/>
    <property type="evidence" value="ECO:0007669"/>
    <property type="project" value="UniProtKB-UniRule"/>
</dbReference>
<keyword evidence="7 12" id="KW-0249">Electron transport</keyword>
<evidence type="ECO:0000256" key="4">
    <source>
        <dbReference type="ARBA" id="ARBA00022660"/>
    </source>
</evidence>
<proteinExistence type="inferred from homology"/>
<evidence type="ECO:0000256" key="12">
    <source>
        <dbReference type="RuleBase" id="RU368056"/>
    </source>
</evidence>
<keyword evidence="4 12" id="KW-0679">Respiratory chain</keyword>
<keyword evidence="8 12" id="KW-1133">Transmembrane helix</keyword>
<comment type="function">
    <text evidence="12">Component of the ubiquinol-cytochrome c oxidoreductase, a multisubunit transmembrane complex that is part of the mitochondrial electron transport chain which drives oxidative phosphorylation. The complex plays an important role in the uptake of multiple carbon sources present in different host niches.</text>
</comment>
<keyword evidence="3 12" id="KW-0813">Transport</keyword>
<dbReference type="SUPFAM" id="SSF81514">
    <property type="entry name" value="Subunit X (non-heme 7 kDa protein) of cytochrome bc1 complex (Ubiquinol-cytochrome c reductase)"/>
    <property type="match status" value="1"/>
</dbReference>
<evidence type="ECO:0000256" key="3">
    <source>
        <dbReference type="ARBA" id="ARBA00022448"/>
    </source>
</evidence>
<dbReference type="AlphaFoldDB" id="A0AAD5X7W7"/>
<dbReference type="Proteomes" id="UP001212841">
    <property type="component" value="Unassembled WGS sequence"/>
</dbReference>
<dbReference type="Gene3D" id="1.20.5.260">
    <property type="entry name" value="Cytochrome b-c1 complex subunit 9"/>
    <property type="match status" value="1"/>
</dbReference>
<dbReference type="GO" id="GO:0005743">
    <property type="term" value="C:mitochondrial inner membrane"/>
    <property type="evidence" value="ECO:0007669"/>
    <property type="project" value="UniProtKB-SubCell"/>
</dbReference>
<comment type="caution">
    <text evidence="13">The sequence shown here is derived from an EMBL/GenBank/DDBJ whole genome shotgun (WGS) entry which is preliminary data.</text>
</comment>
<evidence type="ECO:0000313" key="14">
    <source>
        <dbReference type="Proteomes" id="UP001212841"/>
    </source>
</evidence>
<evidence type="ECO:0000256" key="8">
    <source>
        <dbReference type="ARBA" id="ARBA00022989"/>
    </source>
</evidence>
<protein>
    <recommendedName>
        <fullName evidence="11 12">Complex III subunit 9</fullName>
    </recommendedName>
</protein>
<evidence type="ECO:0000256" key="1">
    <source>
        <dbReference type="ARBA" id="ARBA00004434"/>
    </source>
</evidence>
<keyword evidence="5 12" id="KW-0812">Transmembrane</keyword>
<dbReference type="InterPro" id="IPR008027">
    <property type="entry name" value="QCR9"/>
</dbReference>